<dbReference type="PIRSF" id="PIRSF004525">
    <property type="entry name" value="Pilin_peptidase-dep_B_prd"/>
    <property type="match status" value="1"/>
</dbReference>
<dbReference type="OrthoDB" id="7059546at2"/>
<keyword evidence="4" id="KW-1185">Reference proteome</keyword>
<evidence type="ECO:0000313" key="2">
    <source>
        <dbReference type="EMBL" id="OTQ01709.1"/>
    </source>
</evidence>
<reference evidence="4 5" key="1">
    <citation type="submission" date="2017-03" db="EMBL/GenBank/DDBJ databases">
        <title>Comparative genomics of honeybee gut symbionts reveal geographically distinct and subgroup specific antibiotic resistance.</title>
        <authorList>
            <person name="Ludvigsen J."/>
            <person name="Porcellato D."/>
            <person name="Labee-Lund T.M."/>
            <person name="Amdam G.V."/>
            <person name="Rudi K."/>
        </authorList>
    </citation>
    <scope>NUCLEOTIDE SEQUENCE [LARGE SCALE GENOMIC DNA]</scope>
    <source>
        <strain evidence="2 5">A-7-12</strain>
        <strain evidence="3 4">A-9-12</strain>
    </source>
</reference>
<dbReference type="RefSeq" id="WP_086300447.1">
    <property type="nucleotide sequence ID" value="NZ_MZNE01000013.1"/>
</dbReference>
<organism evidence="2 5">
    <name type="scientific">Gilliamella apicola</name>
    <dbReference type="NCBI Taxonomy" id="1196095"/>
    <lineage>
        <taxon>Bacteria</taxon>
        <taxon>Pseudomonadati</taxon>
        <taxon>Pseudomonadota</taxon>
        <taxon>Gammaproteobacteria</taxon>
        <taxon>Orbales</taxon>
        <taxon>Orbaceae</taxon>
        <taxon>Gilliamella</taxon>
    </lineage>
</organism>
<gene>
    <name evidence="3" type="ORF">B6C91_03075</name>
    <name evidence="2" type="ORF">B6D08_00505</name>
</gene>
<name>A0A242NM53_9GAMM</name>
<evidence type="ECO:0000313" key="4">
    <source>
        <dbReference type="Proteomes" id="UP000194800"/>
    </source>
</evidence>
<sequence>MLKELGFSLLEMLISITLTSLIVIGVTSFYYQLQQNTLHYYQITHLQQAVEQALVGLSKDIKRAGFIADDSNKMKNNALEIVRSQNCIIIRYDSEIRHDWVYDQWNLNNSDIFTYRFKNNNVEYRTGAVNCKETKWEKLFDPAEIKITKFDIKKKNNTIELSIGAELKKQKHVKYQVTKIIKNENLSKTDSK</sequence>
<accession>A0A242NM53</accession>
<dbReference type="InterPro" id="IPR016419">
    <property type="entry name" value="Prepilin_Pept-dep_B_prd"/>
</dbReference>
<evidence type="ECO:0000313" key="3">
    <source>
        <dbReference type="EMBL" id="OTQ11183.1"/>
    </source>
</evidence>
<evidence type="ECO:0008006" key="6">
    <source>
        <dbReference type="Google" id="ProtNLM"/>
    </source>
</evidence>
<keyword evidence="1" id="KW-0812">Transmembrane</keyword>
<dbReference type="EMBL" id="NARP01000001">
    <property type="protein sequence ID" value="OTQ01709.1"/>
    <property type="molecule type" value="Genomic_DNA"/>
</dbReference>
<dbReference type="NCBIfam" id="NF007848">
    <property type="entry name" value="PRK10557.1"/>
    <property type="match status" value="1"/>
</dbReference>
<protein>
    <recommendedName>
        <fullName evidence="6">Prepilin peptidase-dependent protein</fullName>
    </recommendedName>
</protein>
<keyword evidence="1" id="KW-0472">Membrane</keyword>
<comment type="caution">
    <text evidence="2">The sequence shown here is derived from an EMBL/GenBank/DDBJ whole genome shotgun (WGS) entry which is preliminary data.</text>
</comment>
<evidence type="ECO:0000313" key="5">
    <source>
        <dbReference type="Proteomes" id="UP000194977"/>
    </source>
</evidence>
<evidence type="ECO:0000256" key="1">
    <source>
        <dbReference type="SAM" id="Phobius"/>
    </source>
</evidence>
<proteinExistence type="predicted"/>
<dbReference type="AlphaFoldDB" id="A0A242NM53"/>
<dbReference type="EMBL" id="NART01000008">
    <property type="protein sequence ID" value="OTQ11183.1"/>
    <property type="molecule type" value="Genomic_DNA"/>
</dbReference>
<feature type="transmembrane region" description="Helical" evidence="1">
    <location>
        <begin position="12"/>
        <end position="31"/>
    </location>
</feature>
<dbReference type="Proteomes" id="UP000194977">
    <property type="component" value="Unassembled WGS sequence"/>
</dbReference>
<dbReference type="Proteomes" id="UP000194800">
    <property type="component" value="Unassembled WGS sequence"/>
</dbReference>
<keyword evidence="1" id="KW-1133">Transmembrane helix</keyword>